<accession>A0A016T2A3</accession>
<dbReference type="AlphaFoldDB" id="A0A016T2A3"/>
<name>A0A016T2A3_9BILA</name>
<comment type="caution">
    <text evidence="1">The sequence shown here is derived from an EMBL/GenBank/DDBJ whole genome shotgun (WGS) entry which is preliminary data.</text>
</comment>
<keyword evidence="2" id="KW-1185">Reference proteome</keyword>
<gene>
    <name evidence="1" type="primary">Acey_s0146.g2545</name>
    <name evidence="1" type="ORF">Y032_0146g2545</name>
</gene>
<proteinExistence type="predicted"/>
<dbReference type="EMBL" id="JARK01001482">
    <property type="protein sequence ID" value="EYB96865.1"/>
    <property type="molecule type" value="Genomic_DNA"/>
</dbReference>
<protein>
    <submittedName>
        <fullName evidence="1">Uncharacterized protein</fullName>
    </submittedName>
</protein>
<dbReference type="Proteomes" id="UP000024635">
    <property type="component" value="Unassembled WGS sequence"/>
</dbReference>
<reference evidence="2" key="1">
    <citation type="journal article" date="2015" name="Nat. Genet.">
        <title>The genome and transcriptome of the zoonotic hookworm Ancylostoma ceylanicum identify infection-specific gene families.</title>
        <authorList>
            <person name="Schwarz E.M."/>
            <person name="Hu Y."/>
            <person name="Antoshechkin I."/>
            <person name="Miller M.M."/>
            <person name="Sternberg P.W."/>
            <person name="Aroian R.V."/>
        </authorList>
    </citation>
    <scope>NUCLEOTIDE SEQUENCE</scope>
    <source>
        <strain evidence="2">HY135</strain>
    </source>
</reference>
<evidence type="ECO:0000313" key="2">
    <source>
        <dbReference type="Proteomes" id="UP000024635"/>
    </source>
</evidence>
<evidence type="ECO:0000313" key="1">
    <source>
        <dbReference type="EMBL" id="EYB96865.1"/>
    </source>
</evidence>
<sequence length="66" mass="7826">MQVDIPQYRTHSCCFVELRVVLLDKGFDELLSFRQSCLQYHVLTFQLLYYTGCLCYSKRCSEIAHL</sequence>
<organism evidence="1 2">
    <name type="scientific">Ancylostoma ceylanicum</name>
    <dbReference type="NCBI Taxonomy" id="53326"/>
    <lineage>
        <taxon>Eukaryota</taxon>
        <taxon>Metazoa</taxon>
        <taxon>Ecdysozoa</taxon>
        <taxon>Nematoda</taxon>
        <taxon>Chromadorea</taxon>
        <taxon>Rhabditida</taxon>
        <taxon>Rhabditina</taxon>
        <taxon>Rhabditomorpha</taxon>
        <taxon>Strongyloidea</taxon>
        <taxon>Ancylostomatidae</taxon>
        <taxon>Ancylostomatinae</taxon>
        <taxon>Ancylostoma</taxon>
    </lineage>
</organism>